<feature type="transmembrane region" description="Helical" evidence="1">
    <location>
        <begin position="137"/>
        <end position="154"/>
    </location>
</feature>
<feature type="transmembrane region" description="Helical" evidence="1">
    <location>
        <begin position="50"/>
        <end position="76"/>
    </location>
</feature>
<evidence type="ECO:0000313" key="3">
    <source>
        <dbReference type="Proteomes" id="UP000755551"/>
    </source>
</evidence>
<proteinExistence type="predicted"/>
<feature type="transmembrane region" description="Helical" evidence="1">
    <location>
        <begin position="340"/>
        <end position="364"/>
    </location>
</feature>
<feature type="transmembrane region" description="Helical" evidence="1">
    <location>
        <begin position="250"/>
        <end position="273"/>
    </location>
</feature>
<evidence type="ECO:0000313" key="2">
    <source>
        <dbReference type="EMBL" id="MBV0934487.1"/>
    </source>
</evidence>
<evidence type="ECO:0000256" key="1">
    <source>
        <dbReference type="SAM" id="Phobius"/>
    </source>
</evidence>
<reference evidence="2 3" key="1">
    <citation type="submission" date="2021-06" db="EMBL/GenBank/DDBJ databases">
        <title>Bacterium isolated from marine sediment.</title>
        <authorList>
            <person name="Zhu K.-L."/>
            <person name="Du Z.-J."/>
            <person name="Liang Q.-Y."/>
        </authorList>
    </citation>
    <scope>NUCLEOTIDE SEQUENCE [LARGE SCALE GENOMIC DNA]</scope>
    <source>
        <strain evidence="2 3">A346</strain>
    </source>
</reference>
<accession>A0ABS6MFJ8</accession>
<feature type="transmembrane region" description="Helical" evidence="1">
    <location>
        <begin position="97"/>
        <end position="117"/>
    </location>
</feature>
<feature type="transmembrane region" description="Helical" evidence="1">
    <location>
        <begin position="311"/>
        <end position="328"/>
    </location>
</feature>
<feature type="transmembrane region" description="Helical" evidence="1">
    <location>
        <begin position="285"/>
        <end position="305"/>
    </location>
</feature>
<dbReference type="InterPro" id="IPR008338">
    <property type="entry name" value="Capsule_biosynth_CapC"/>
</dbReference>
<feature type="transmembrane region" description="Helical" evidence="1">
    <location>
        <begin position="226"/>
        <end position="244"/>
    </location>
</feature>
<keyword evidence="1" id="KW-1133">Transmembrane helix</keyword>
<dbReference type="Proteomes" id="UP000755551">
    <property type="component" value="Unassembled WGS sequence"/>
</dbReference>
<feature type="transmembrane region" description="Helical" evidence="1">
    <location>
        <begin position="20"/>
        <end position="38"/>
    </location>
</feature>
<dbReference type="Pfam" id="PF14102">
    <property type="entry name" value="Caps_synth_CapC"/>
    <property type="match status" value="2"/>
</dbReference>
<gene>
    <name evidence="2" type="ORF">KTN04_14195</name>
</gene>
<sequence length="1054" mass="116654">MIADLLPLTLFPTGSLDSSVITTVWVGVMVVAFFNMRFGWSLAGLVVPGYLVPLLLIKPWSVAVILLEGMVTYLLVRGLSSAGGRWFGLADFFGRDRFFALVLVSVLVRLIFDAFWLPGLGRWLNDELGLHFDYLGNLHSFGLVIVALIANNFWKPGLVRGTGWLLTTLLLTFVLVRFGLMELTNFSASNLSYLYEDIASSLLASPKAYIILLTTAFIASRLNLHYAWEFNGILIPSLLALQWYQPAKLLTTFVEVGVILVVVRLLLALPWLANLNLTGARKLMLFFNVAFAYKLLLGLVLQTYFPHVKATDYFAFGYLIATLLAVKIHDKDIGVRVTRATLQTSLMAGLAASVVGFALTLLPLRLETVRQDDKIEYRLPETEQTLAALLRRQKVEDYGAYESLWRPQPSGLELSHFHDALEYLQEYRRRHAPRLLRLAQQSLAALAYEVVRVEGHFLVVRAREADPGWGTFVLDIRRPVGLQIAVPESVREQGMAEVGLALFKRQQASTLALGGTGGGLDTALPGGVTAAPGSLFHQFHQVFGRNNSVQVRRINRHATRQLQRLLARAGAPLRRTNYLLVKQALPPGLQLASLQQGLEQVVVHWGEIGRHNVQRLSADTGFAELYIQPDSARLLLARVLRSSVESEPVQVRQDRLEHYLQPDVPPTSVQAFQPPRLNQLIFADHEVLAPLLRRVRGGGADDRLLWPAQLRYLNDQAGSIGYRIVQLRSAEGRFLVLQPQASGSRDWGTLVLNLDRPDAPHVVQVPRPLAEHNTLAAGLKMFTGLDARALMVASRVRQPDPLQAANVLKPSNRDTLFNLMHQVLLREAHDEPITLVQLRGMRDSQEPRAPVVLAYPVEEGNAAGLEDVRSLLARAGIPYQMADEAATGADYRAERDALSRYLPAAHHASLALVWVAADIRRTFAGGAQTRRVQQYQALGISRRQLLMDASELQPGTAALPAAVVRLLSHYAQSEDILALVQLMREGWALEHLESVDGRHALLLISGTPGGKPVRALIRPDALNMKVVQAGQLSSASLQDFLEQNALILQLGGEA</sequence>
<dbReference type="EMBL" id="JAHQZT010000025">
    <property type="protein sequence ID" value="MBV0934487.1"/>
    <property type="molecule type" value="Genomic_DNA"/>
</dbReference>
<comment type="caution">
    <text evidence="2">The sequence shown here is derived from an EMBL/GenBank/DDBJ whole genome shotgun (WGS) entry which is preliminary data.</text>
</comment>
<dbReference type="RefSeq" id="WP_217335895.1">
    <property type="nucleotide sequence ID" value="NZ_JAHQZT010000025.1"/>
</dbReference>
<feature type="transmembrane region" description="Helical" evidence="1">
    <location>
        <begin position="198"/>
        <end position="219"/>
    </location>
</feature>
<organism evidence="2 3">
    <name type="scientific">Marinobacterium weihaiense</name>
    <dbReference type="NCBI Taxonomy" id="2851016"/>
    <lineage>
        <taxon>Bacteria</taxon>
        <taxon>Pseudomonadati</taxon>
        <taxon>Pseudomonadota</taxon>
        <taxon>Gammaproteobacteria</taxon>
        <taxon>Oceanospirillales</taxon>
        <taxon>Oceanospirillaceae</taxon>
        <taxon>Marinobacterium</taxon>
    </lineage>
</organism>
<name>A0ABS6MFJ8_9GAMM</name>
<keyword evidence="3" id="KW-1185">Reference proteome</keyword>
<feature type="transmembrane region" description="Helical" evidence="1">
    <location>
        <begin position="161"/>
        <end position="178"/>
    </location>
</feature>
<protein>
    <submittedName>
        <fullName evidence="2">Poly-gamma-glutamate biosynthesis protein PgsC/CapC</fullName>
    </submittedName>
</protein>
<keyword evidence="1" id="KW-0812">Transmembrane</keyword>
<keyword evidence="1" id="KW-0472">Membrane</keyword>